<protein>
    <submittedName>
        <fullName evidence="1">Uncharacterized protein</fullName>
    </submittedName>
</protein>
<sequence>MSKKYASSSLWSYYSMLGATVNTFNLIDISNYKKMLYLFKRISSGYRPKSR</sequence>
<proteinExistence type="predicted"/>
<keyword evidence="2" id="KW-1185">Reference proteome</keyword>
<dbReference type="AlphaFoldDB" id="A0A232ET32"/>
<gene>
    <name evidence="1" type="ORF">TSAR_009456</name>
</gene>
<comment type="caution">
    <text evidence="1">The sequence shown here is derived from an EMBL/GenBank/DDBJ whole genome shotgun (WGS) entry which is preliminary data.</text>
</comment>
<name>A0A232ET32_9HYME</name>
<dbReference type="Proteomes" id="UP000215335">
    <property type="component" value="Unassembled WGS sequence"/>
</dbReference>
<evidence type="ECO:0000313" key="2">
    <source>
        <dbReference type="Proteomes" id="UP000215335"/>
    </source>
</evidence>
<accession>A0A232ET32</accession>
<dbReference type="EMBL" id="NNAY01002338">
    <property type="protein sequence ID" value="OXU21518.1"/>
    <property type="molecule type" value="Genomic_DNA"/>
</dbReference>
<reference evidence="1 2" key="1">
    <citation type="journal article" date="2017" name="Curr. Biol.">
        <title>The Evolution of Venom by Co-option of Single-Copy Genes.</title>
        <authorList>
            <person name="Martinson E.O."/>
            <person name="Mrinalini"/>
            <person name="Kelkar Y.D."/>
            <person name="Chang C.H."/>
            <person name="Werren J.H."/>
        </authorList>
    </citation>
    <scope>NUCLEOTIDE SEQUENCE [LARGE SCALE GENOMIC DNA]</scope>
    <source>
        <strain evidence="1 2">Alberta</strain>
        <tissue evidence="1">Whole body</tissue>
    </source>
</reference>
<evidence type="ECO:0000313" key="1">
    <source>
        <dbReference type="EMBL" id="OXU21518.1"/>
    </source>
</evidence>
<organism evidence="1 2">
    <name type="scientific">Trichomalopsis sarcophagae</name>
    <dbReference type="NCBI Taxonomy" id="543379"/>
    <lineage>
        <taxon>Eukaryota</taxon>
        <taxon>Metazoa</taxon>
        <taxon>Ecdysozoa</taxon>
        <taxon>Arthropoda</taxon>
        <taxon>Hexapoda</taxon>
        <taxon>Insecta</taxon>
        <taxon>Pterygota</taxon>
        <taxon>Neoptera</taxon>
        <taxon>Endopterygota</taxon>
        <taxon>Hymenoptera</taxon>
        <taxon>Apocrita</taxon>
        <taxon>Proctotrupomorpha</taxon>
        <taxon>Chalcidoidea</taxon>
        <taxon>Pteromalidae</taxon>
        <taxon>Pteromalinae</taxon>
        <taxon>Trichomalopsis</taxon>
    </lineage>
</organism>